<dbReference type="SUPFAM" id="SSF51230">
    <property type="entry name" value="Single hybrid motif"/>
    <property type="match status" value="1"/>
</dbReference>
<accession>A0A644V500</accession>
<evidence type="ECO:0000259" key="1">
    <source>
        <dbReference type="Pfam" id="PF00364"/>
    </source>
</evidence>
<dbReference type="Gene3D" id="2.40.50.100">
    <property type="match status" value="1"/>
</dbReference>
<protein>
    <recommendedName>
        <fullName evidence="1">Lipoyl-binding domain-containing protein</fullName>
    </recommendedName>
</protein>
<name>A0A644V500_9ZZZZ</name>
<sequence>MIYEAMKMQNIIRAPFDGTVEQIFVKTGEKVAKGVVMMYLKSDVEFVYEDINDDLSAIVPDPVV</sequence>
<dbReference type="InterPro" id="IPR000089">
    <property type="entry name" value="Biotin_lipoyl"/>
</dbReference>
<dbReference type="InterPro" id="IPR011053">
    <property type="entry name" value="Single_hybrid_motif"/>
</dbReference>
<organism evidence="2">
    <name type="scientific">bioreactor metagenome</name>
    <dbReference type="NCBI Taxonomy" id="1076179"/>
    <lineage>
        <taxon>unclassified sequences</taxon>
        <taxon>metagenomes</taxon>
        <taxon>ecological metagenomes</taxon>
    </lineage>
</organism>
<reference evidence="2" key="1">
    <citation type="submission" date="2019-08" db="EMBL/GenBank/DDBJ databases">
        <authorList>
            <person name="Kucharzyk K."/>
            <person name="Murdoch R.W."/>
            <person name="Higgins S."/>
            <person name="Loffler F."/>
        </authorList>
    </citation>
    <scope>NUCLEOTIDE SEQUENCE</scope>
</reference>
<gene>
    <name evidence="2" type="ORF">SDC9_32400</name>
</gene>
<proteinExistence type="predicted"/>
<feature type="domain" description="Lipoyl-binding" evidence="1">
    <location>
        <begin position="3"/>
        <end position="40"/>
    </location>
</feature>
<comment type="caution">
    <text evidence="2">The sequence shown here is derived from an EMBL/GenBank/DDBJ whole genome shotgun (WGS) entry which is preliminary data.</text>
</comment>
<dbReference type="Pfam" id="PF00364">
    <property type="entry name" value="Biotin_lipoyl"/>
    <property type="match status" value="1"/>
</dbReference>
<evidence type="ECO:0000313" key="2">
    <source>
        <dbReference type="EMBL" id="MPL86420.1"/>
    </source>
</evidence>
<dbReference type="AlphaFoldDB" id="A0A644V500"/>
<dbReference type="EMBL" id="VSSQ01000221">
    <property type="protein sequence ID" value="MPL86420.1"/>
    <property type="molecule type" value="Genomic_DNA"/>
</dbReference>